<accession>A0A0R2B5Q3</accession>
<evidence type="ECO:0000313" key="4">
    <source>
        <dbReference type="EMBL" id="KRM74673.1"/>
    </source>
</evidence>
<feature type="transmembrane region" description="Helical" evidence="2">
    <location>
        <begin position="294"/>
        <end position="315"/>
    </location>
</feature>
<keyword evidence="2" id="KW-0472">Membrane</keyword>
<dbReference type="EMBL" id="AYYR01000074">
    <property type="protein sequence ID" value="KRM74673.1"/>
    <property type="molecule type" value="Genomic_DNA"/>
</dbReference>
<dbReference type="InterPro" id="IPR003675">
    <property type="entry name" value="Rce1/LyrA-like_dom"/>
</dbReference>
<dbReference type="AlphaFoldDB" id="A0A0R2B5Q3"/>
<name>A0A0R2B5Q3_SECCO</name>
<feature type="domain" description="CAAX prenyl protease 2/Lysostaphin resistance protein A-like" evidence="3">
    <location>
        <begin position="378"/>
        <end position="471"/>
    </location>
</feature>
<organism evidence="4 5">
    <name type="scientific">Secundilactobacillus collinoides DSM 20515 = JCM 1123</name>
    <dbReference type="NCBI Taxonomy" id="1423733"/>
    <lineage>
        <taxon>Bacteria</taxon>
        <taxon>Bacillati</taxon>
        <taxon>Bacillota</taxon>
        <taxon>Bacilli</taxon>
        <taxon>Lactobacillales</taxon>
        <taxon>Lactobacillaceae</taxon>
        <taxon>Secundilactobacillus</taxon>
    </lineage>
</organism>
<feature type="transmembrane region" description="Helical" evidence="2">
    <location>
        <begin position="466"/>
        <end position="488"/>
    </location>
</feature>
<feature type="transmembrane region" description="Helical" evidence="2">
    <location>
        <begin position="435"/>
        <end position="454"/>
    </location>
</feature>
<evidence type="ECO:0000256" key="1">
    <source>
        <dbReference type="ARBA" id="ARBA00009067"/>
    </source>
</evidence>
<dbReference type="InterPro" id="IPR052710">
    <property type="entry name" value="CAAX_protease"/>
</dbReference>
<feature type="transmembrane region" description="Helical" evidence="2">
    <location>
        <begin position="161"/>
        <end position="179"/>
    </location>
</feature>
<sequence length="489" mass="54865">MFLLGLFVLVPIVLSFASVVSHIVFHYSSLGYVTNGEAAITEIIAFGVFWALNRFYLKTRVSWWAKIDRNWLWGLALLIVLVGDATLNPQFTLTVGAIVWALVLGVVVAIFEEYVFRGLLVTTLRAHFGMSEFWTALWSGIVFGLAHTVNVLQSGNLLDTIAQIMQAVGLGFFLAALYLISNNLWLPIIGHAIIDSFDQLAFGTLSNAAGTSLLTGIIYAIVFLGLGVLIIKTHADLPKATPHQHVTQRSREKMDFNRKTNESASMKMAFYAILIPIAELIFGTLLSIPFHSKLVKVIIVDVVFFLGFLAAIWLFKDVLKRDWQTFKLHFWRGFFLDIGAVVITYLLLPAVRMGLNLFIHTSSAAGGLDVLSVQTAGLALVASLTTLMAPFTEEIVFRHAWFYQWRNRGIVTWLMLILSSILFGLFHWNNFNGDVTQMIPYMVVGAWFGLIYYWSKNIWQNILTHFLFDFLQVLAALFVLVMTLLHAAG</sequence>
<reference evidence="4 5" key="1">
    <citation type="journal article" date="2015" name="Genome Announc.">
        <title>Expanding the biotechnology potential of lactobacilli through comparative genomics of 213 strains and associated genera.</title>
        <authorList>
            <person name="Sun Z."/>
            <person name="Harris H.M."/>
            <person name="McCann A."/>
            <person name="Guo C."/>
            <person name="Argimon S."/>
            <person name="Zhang W."/>
            <person name="Yang X."/>
            <person name="Jeffery I.B."/>
            <person name="Cooney J.C."/>
            <person name="Kagawa T.F."/>
            <person name="Liu W."/>
            <person name="Song Y."/>
            <person name="Salvetti E."/>
            <person name="Wrobel A."/>
            <person name="Rasinkangas P."/>
            <person name="Parkhill J."/>
            <person name="Rea M.C."/>
            <person name="O'Sullivan O."/>
            <person name="Ritari J."/>
            <person name="Douillard F.P."/>
            <person name="Paul Ross R."/>
            <person name="Yang R."/>
            <person name="Briner A.E."/>
            <person name="Felis G.E."/>
            <person name="de Vos W.M."/>
            <person name="Barrangou R."/>
            <person name="Klaenhammer T.R."/>
            <person name="Caufield P.W."/>
            <person name="Cui Y."/>
            <person name="Zhang H."/>
            <person name="O'Toole P.W."/>
        </authorList>
    </citation>
    <scope>NUCLEOTIDE SEQUENCE [LARGE SCALE GENOMIC DNA]</scope>
    <source>
        <strain evidence="4 5">DSM 20515</strain>
    </source>
</reference>
<protein>
    <submittedName>
        <fullName evidence="4">Abortive infection protein</fullName>
    </submittedName>
</protein>
<dbReference type="GO" id="GO:0004175">
    <property type="term" value="F:endopeptidase activity"/>
    <property type="evidence" value="ECO:0007669"/>
    <property type="project" value="UniProtKB-ARBA"/>
</dbReference>
<feature type="transmembrane region" description="Helical" evidence="2">
    <location>
        <begin position="371"/>
        <end position="389"/>
    </location>
</feature>
<feature type="domain" description="CAAX prenyl protease 2/Lysostaphin resistance protein A-like" evidence="3">
    <location>
        <begin position="96"/>
        <end position="196"/>
    </location>
</feature>
<feature type="transmembrane region" description="Helical" evidence="2">
    <location>
        <begin position="69"/>
        <end position="87"/>
    </location>
</feature>
<dbReference type="PATRIC" id="fig|1423733.4.peg.3467"/>
<keyword evidence="2" id="KW-0812">Transmembrane</keyword>
<comment type="caution">
    <text evidence="4">The sequence shown here is derived from an EMBL/GenBank/DDBJ whole genome shotgun (WGS) entry which is preliminary data.</text>
</comment>
<feature type="transmembrane region" description="Helical" evidence="2">
    <location>
        <begin position="208"/>
        <end position="231"/>
    </location>
</feature>
<feature type="transmembrane region" description="Helical" evidence="2">
    <location>
        <begin position="410"/>
        <end position="429"/>
    </location>
</feature>
<feature type="transmembrane region" description="Helical" evidence="2">
    <location>
        <begin position="93"/>
        <end position="116"/>
    </location>
</feature>
<evidence type="ECO:0000256" key="2">
    <source>
        <dbReference type="SAM" id="Phobius"/>
    </source>
</evidence>
<gene>
    <name evidence="4" type="ORF">FC82_GL003340</name>
</gene>
<feature type="transmembrane region" description="Helical" evidence="2">
    <location>
        <begin position="37"/>
        <end position="57"/>
    </location>
</feature>
<keyword evidence="2" id="KW-1133">Transmembrane helix</keyword>
<dbReference type="Proteomes" id="UP000051845">
    <property type="component" value="Unassembled WGS sequence"/>
</dbReference>
<feature type="transmembrane region" description="Helical" evidence="2">
    <location>
        <begin position="335"/>
        <end position="359"/>
    </location>
</feature>
<evidence type="ECO:0000259" key="3">
    <source>
        <dbReference type="Pfam" id="PF02517"/>
    </source>
</evidence>
<feature type="transmembrane region" description="Helical" evidence="2">
    <location>
        <begin position="268"/>
        <end position="288"/>
    </location>
</feature>
<evidence type="ECO:0000313" key="5">
    <source>
        <dbReference type="Proteomes" id="UP000051845"/>
    </source>
</evidence>
<dbReference type="STRING" id="33960.TY91_07030"/>
<dbReference type="PANTHER" id="PTHR36435">
    <property type="entry name" value="SLR1288 PROTEIN"/>
    <property type="match status" value="1"/>
</dbReference>
<proteinExistence type="inferred from homology"/>
<dbReference type="Pfam" id="PF02517">
    <property type="entry name" value="Rce1-like"/>
    <property type="match status" value="2"/>
</dbReference>
<comment type="similarity">
    <text evidence="1">Belongs to the UPF0177 family.</text>
</comment>
<dbReference type="PANTHER" id="PTHR36435:SF1">
    <property type="entry name" value="CAAX AMINO TERMINAL PROTEASE FAMILY PROTEIN"/>
    <property type="match status" value="1"/>
</dbReference>
<dbReference type="GO" id="GO:0080120">
    <property type="term" value="P:CAAX-box protein maturation"/>
    <property type="evidence" value="ECO:0007669"/>
    <property type="project" value="UniProtKB-ARBA"/>
</dbReference>